<keyword evidence="1" id="KW-0378">Hydrolase</keyword>
<dbReference type="InterPro" id="IPR036412">
    <property type="entry name" value="HAD-like_sf"/>
</dbReference>
<dbReference type="Gene3D" id="3.40.50.1000">
    <property type="entry name" value="HAD superfamily/HAD-like"/>
    <property type="match status" value="1"/>
</dbReference>
<sequence>MAVDTGSTAHPAAAGVGVVPETGAVRQSLGVRAVVFDTDGVVTDSAPAHETAWREAFDACLVAAGRAPGFTPEDYRHWVDGRPRLDGAEAFLTGRGLFLPPGGRDDPPGTGTVAAVAARKEELFRQWLDRHRVAPWPGTVRLLRALGRQGVPCAAVSASRHATRALRSAGVLDLFAAVVDGAAARRLRLPGKPDPALFLEAVRRLGVPAREAAVVEDAAVGVEAGRRGGFALVVGVDRGGGPASRERLLRHGADRVVGDPGELLAASAPEEA</sequence>
<dbReference type="InterPro" id="IPR051806">
    <property type="entry name" value="HAD-like_SPP"/>
</dbReference>
<protein>
    <submittedName>
        <fullName evidence="1">HAD-IA family hydrolase</fullName>
    </submittedName>
</protein>
<dbReference type="InterPro" id="IPR006439">
    <property type="entry name" value="HAD-SF_hydro_IA"/>
</dbReference>
<dbReference type="GO" id="GO:0016787">
    <property type="term" value="F:hydrolase activity"/>
    <property type="evidence" value="ECO:0007669"/>
    <property type="project" value="UniProtKB-KW"/>
</dbReference>
<dbReference type="NCBIfam" id="TIGR01509">
    <property type="entry name" value="HAD-SF-IA-v3"/>
    <property type="match status" value="1"/>
</dbReference>
<dbReference type="Gene3D" id="1.10.150.240">
    <property type="entry name" value="Putative phosphatase, domain 2"/>
    <property type="match status" value="1"/>
</dbReference>
<dbReference type="Proteomes" id="UP000727056">
    <property type="component" value="Unassembled WGS sequence"/>
</dbReference>
<dbReference type="EMBL" id="JAAVJC010000075">
    <property type="protein sequence ID" value="NJQ15505.1"/>
    <property type="molecule type" value="Genomic_DNA"/>
</dbReference>
<dbReference type="SFLD" id="SFLDS00003">
    <property type="entry name" value="Haloacid_Dehalogenase"/>
    <property type="match status" value="1"/>
</dbReference>
<evidence type="ECO:0000313" key="2">
    <source>
        <dbReference type="Proteomes" id="UP000727056"/>
    </source>
</evidence>
<reference evidence="1 2" key="1">
    <citation type="submission" date="2020-03" db="EMBL/GenBank/DDBJ databases">
        <title>Draft genome of Streptomyces sp. ventii, isolated from the Axial Seamount in the Pacific Ocean, and resequencing of the two type strains Streptomyces lonarensis strain NCL 716 and Streptomyces bohaiensis strain 11A07.</title>
        <authorList>
            <person name="Loughran R.M."/>
            <person name="Pfannmuller K.M."/>
            <person name="Wasson B.J."/>
            <person name="Deadmond M.C."/>
            <person name="Paddock B.E."/>
            <person name="Koyack M.J."/>
            <person name="Gallegos D.A."/>
            <person name="Mitchell E.A."/>
            <person name="Ushijima B."/>
            <person name="Saw J.H."/>
            <person name="Mcphail K.L."/>
            <person name="Videau P."/>
        </authorList>
    </citation>
    <scope>NUCLEOTIDE SEQUENCE [LARGE SCALE GENOMIC DNA]</scope>
    <source>
        <strain evidence="1 2">11A07</strain>
    </source>
</reference>
<proteinExistence type="predicted"/>
<keyword evidence="2" id="KW-1185">Reference proteome</keyword>
<organism evidence="1 2">
    <name type="scientific">Streptomyces bohaiensis</name>
    <dbReference type="NCBI Taxonomy" id="1431344"/>
    <lineage>
        <taxon>Bacteria</taxon>
        <taxon>Bacillati</taxon>
        <taxon>Actinomycetota</taxon>
        <taxon>Actinomycetes</taxon>
        <taxon>Kitasatosporales</taxon>
        <taxon>Streptomycetaceae</taxon>
        <taxon>Streptomyces</taxon>
    </lineage>
</organism>
<dbReference type="PANTHER" id="PTHR43481">
    <property type="entry name" value="FRUCTOSE-1-PHOSPHATE PHOSPHATASE"/>
    <property type="match status" value="1"/>
</dbReference>
<evidence type="ECO:0000313" key="1">
    <source>
        <dbReference type="EMBL" id="NJQ15505.1"/>
    </source>
</evidence>
<gene>
    <name evidence="1" type="ORF">HCN52_11215</name>
</gene>
<dbReference type="Pfam" id="PF00702">
    <property type="entry name" value="Hydrolase"/>
    <property type="match status" value="1"/>
</dbReference>
<dbReference type="SFLD" id="SFLDG01129">
    <property type="entry name" value="C1.5:_HAD__Beta-PGM__Phosphata"/>
    <property type="match status" value="1"/>
</dbReference>
<accession>A0ABX1CCR8</accession>
<dbReference type="InterPro" id="IPR023214">
    <property type="entry name" value="HAD_sf"/>
</dbReference>
<comment type="caution">
    <text evidence="1">The sequence shown here is derived from an EMBL/GenBank/DDBJ whole genome shotgun (WGS) entry which is preliminary data.</text>
</comment>
<dbReference type="PANTHER" id="PTHR43481:SF4">
    <property type="entry name" value="GLYCEROL-1-PHOSPHATE PHOSPHOHYDROLASE 1-RELATED"/>
    <property type="match status" value="1"/>
</dbReference>
<dbReference type="SUPFAM" id="SSF56784">
    <property type="entry name" value="HAD-like"/>
    <property type="match status" value="1"/>
</dbReference>
<name>A0ABX1CCR8_9ACTN</name>
<dbReference type="InterPro" id="IPR023198">
    <property type="entry name" value="PGP-like_dom2"/>
</dbReference>